<dbReference type="Pfam" id="PF00535">
    <property type="entry name" value="Glycos_transf_2"/>
    <property type="match status" value="1"/>
</dbReference>
<dbReference type="Gene3D" id="3.90.550.10">
    <property type="entry name" value="Spore Coat Polysaccharide Biosynthesis Protein SpsA, Chain A"/>
    <property type="match status" value="1"/>
</dbReference>
<dbReference type="PANTHER" id="PTHR43179">
    <property type="entry name" value="RHAMNOSYLTRANSFERASE WBBL"/>
    <property type="match status" value="1"/>
</dbReference>
<proteinExistence type="inferred from homology"/>
<dbReference type="InterPro" id="IPR029044">
    <property type="entry name" value="Nucleotide-diphossugar_trans"/>
</dbReference>
<dbReference type="PANTHER" id="PTHR43179:SF12">
    <property type="entry name" value="GALACTOFURANOSYLTRANSFERASE GLFT2"/>
    <property type="match status" value="1"/>
</dbReference>
<dbReference type="EMBL" id="BPQQ01000010">
    <property type="protein sequence ID" value="GJD99121.1"/>
    <property type="molecule type" value="Genomic_DNA"/>
</dbReference>
<evidence type="ECO:0000256" key="1">
    <source>
        <dbReference type="ARBA" id="ARBA00006739"/>
    </source>
</evidence>
<dbReference type="Proteomes" id="UP001055153">
    <property type="component" value="Unassembled WGS sequence"/>
</dbReference>
<organism evidence="5 6">
    <name type="scientific">Methylobacterium isbiliense</name>
    <dbReference type="NCBI Taxonomy" id="315478"/>
    <lineage>
        <taxon>Bacteria</taxon>
        <taxon>Pseudomonadati</taxon>
        <taxon>Pseudomonadota</taxon>
        <taxon>Alphaproteobacteria</taxon>
        <taxon>Hyphomicrobiales</taxon>
        <taxon>Methylobacteriaceae</taxon>
        <taxon>Methylobacterium</taxon>
    </lineage>
</organism>
<evidence type="ECO:0000256" key="2">
    <source>
        <dbReference type="ARBA" id="ARBA00022676"/>
    </source>
</evidence>
<evidence type="ECO:0000256" key="3">
    <source>
        <dbReference type="ARBA" id="ARBA00022679"/>
    </source>
</evidence>
<keyword evidence="3" id="KW-0808">Transferase</keyword>
<evidence type="ECO:0000313" key="6">
    <source>
        <dbReference type="Proteomes" id="UP001055153"/>
    </source>
</evidence>
<reference evidence="5" key="1">
    <citation type="journal article" date="2021" name="Front. Microbiol.">
        <title>Comprehensive Comparative Genomics and Phenotyping of Methylobacterium Species.</title>
        <authorList>
            <person name="Alessa O."/>
            <person name="Ogura Y."/>
            <person name="Fujitani Y."/>
            <person name="Takami H."/>
            <person name="Hayashi T."/>
            <person name="Sahin N."/>
            <person name="Tani A."/>
        </authorList>
    </citation>
    <scope>NUCLEOTIDE SEQUENCE</scope>
    <source>
        <strain evidence="5">DSM 17168</strain>
    </source>
</reference>
<feature type="domain" description="Glycosyltransferase 2-like" evidence="4">
    <location>
        <begin position="6"/>
        <end position="118"/>
    </location>
</feature>
<comment type="caution">
    <text evidence="5">The sequence shown here is derived from an EMBL/GenBank/DDBJ whole genome shotgun (WGS) entry which is preliminary data.</text>
</comment>
<name>A0ABQ4S828_9HYPH</name>
<dbReference type="RefSeq" id="WP_238233996.1">
    <property type="nucleotide sequence ID" value="NZ_BPQQ01000010.1"/>
</dbReference>
<gene>
    <name evidence="5" type="ORF">GMJLKIPL_1037</name>
</gene>
<dbReference type="InterPro" id="IPR001173">
    <property type="entry name" value="Glyco_trans_2-like"/>
</dbReference>
<comment type="similarity">
    <text evidence="1">Belongs to the glycosyltransferase 2 family.</text>
</comment>
<reference evidence="5" key="2">
    <citation type="submission" date="2021-08" db="EMBL/GenBank/DDBJ databases">
        <authorList>
            <person name="Tani A."/>
            <person name="Ola A."/>
            <person name="Ogura Y."/>
            <person name="Katsura K."/>
            <person name="Hayashi T."/>
        </authorList>
    </citation>
    <scope>NUCLEOTIDE SEQUENCE</scope>
    <source>
        <strain evidence="5">DSM 17168</strain>
    </source>
</reference>
<keyword evidence="2" id="KW-0328">Glycosyltransferase</keyword>
<keyword evidence="6" id="KW-1185">Reference proteome</keyword>
<accession>A0ABQ4S828</accession>
<dbReference type="SUPFAM" id="SSF53448">
    <property type="entry name" value="Nucleotide-diphospho-sugar transferases"/>
    <property type="match status" value="1"/>
</dbReference>
<evidence type="ECO:0000259" key="4">
    <source>
        <dbReference type="Pfam" id="PF00535"/>
    </source>
</evidence>
<evidence type="ECO:0000313" key="5">
    <source>
        <dbReference type="EMBL" id="GJD99121.1"/>
    </source>
</evidence>
<sequence length="303" mass="34240">MPRLGIGITTYNRAGSLARTLESVARHTATPHALFVADDGSRDDTAALLRRLRVPHLSAPNRGVAWNKNRVLFHLHEVARCDVAILLEDDTAPQRDGWEAPWIEAARRWGHANFAGEWFADRFVSGAGTPEDPVLSPDISGQCVSFSRTALRRVGYMDTRFGRYGYEHCDHSERMLAAGFGGKAAEPPLYYLLRSELAVDASDTGDYRDELDRNALIYMQVKQSRRGHRWPWRTWGEMRRFLDEMRRARLYDPRLQARLALALALMPARSGAAWAARGLRGRQARVSHPAGWPDASDQRHDGR</sequence>
<protein>
    <recommendedName>
        <fullName evidence="4">Glycosyltransferase 2-like domain-containing protein</fullName>
    </recommendedName>
</protein>